<dbReference type="InterPro" id="IPR045243">
    <property type="entry name" value="Rna14-like"/>
</dbReference>
<reference evidence="7" key="1">
    <citation type="submission" date="2014-04" db="EMBL/GenBank/DDBJ databases">
        <title>Evolutionary Origins and Diversification of the Mycorrhizal Mutualists.</title>
        <authorList>
            <consortium name="DOE Joint Genome Institute"/>
            <consortium name="Mycorrhizal Genomics Consortium"/>
            <person name="Kohler A."/>
            <person name="Kuo A."/>
            <person name="Nagy L.G."/>
            <person name="Floudas D."/>
            <person name="Copeland A."/>
            <person name="Barry K.W."/>
            <person name="Cichocki N."/>
            <person name="Veneault-Fourrey C."/>
            <person name="LaButti K."/>
            <person name="Lindquist E.A."/>
            <person name="Lipzen A."/>
            <person name="Lundell T."/>
            <person name="Morin E."/>
            <person name="Murat C."/>
            <person name="Riley R."/>
            <person name="Ohm R."/>
            <person name="Sun H."/>
            <person name="Tunlid A."/>
            <person name="Henrissat B."/>
            <person name="Grigoriev I.V."/>
            <person name="Hibbett D.S."/>
            <person name="Martin F."/>
        </authorList>
    </citation>
    <scope>NUCLEOTIDE SEQUENCE [LARGE SCALE GENOMIC DNA]</scope>
    <source>
        <strain evidence="7">FD-334 SS-4</strain>
    </source>
</reference>
<feature type="region of interest" description="Disordered" evidence="4">
    <location>
        <begin position="1"/>
        <end position="24"/>
    </location>
</feature>
<dbReference type="InterPro" id="IPR008847">
    <property type="entry name" value="Suf"/>
</dbReference>
<name>A0A0D2P6S4_HYPSF</name>
<dbReference type="GO" id="GO:0005737">
    <property type="term" value="C:cytoplasm"/>
    <property type="evidence" value="ECO:0007669"/>
    <property type="project" value="UniProtKB-SubCell"/>
</dbReference>
<dbReference type="EMBL" id="KN817628">
    <property type="protein sequence ID" value="KJA16105.1"/>
    <property type="molecule type" value="Genomic_DNA"/>
</dbReference>
<feature type="compositionally biased region" description="Basic and acidic residues" evidence="4">
    <location>
        <begin position="681"/>
        <end position="690"/>
    </location>
</feature>
<feature type="region of interest" description="Disordered" evidence="4">
    <location>
        <begin position="414"/>
        <end position="457"/>
    </location>
</feature>
<accession>A0A0D2P6S4</accession>
<dbReference type="Proteomes" id="UP000054270">
    <property type="component" value="Unassembled WGS sequence"/>
</dbReference>
<dbReference type="AlphaFoldDB" id="A0A0D2P6S4"/>
<dbReference type="Pfam" id="PF05843">
    <property type="entry name" value="Suf"/>
    <property type="match status" value="1"/>
</dbReference>
<protein>
    <recommendedName>
        <fullName evidence="3">mRNA 3'-end-processing protein RNA14</fullName>
    </recommendedName>
</protein>
<feature type="compositionally biased region" description="Basic and acidic residues" evidence="4">
    <location>
        <begin position="445"/>
        <end position="457"/>
    </location>
</feature>
<evidence type="ECO:0000313" key="7">
    <source>
        <dbReference type="Proteomes" id="UP000054270"/>
    </source>
</evidence>
<dbReference type="InterPro" id="IPR011990">
    <property type="entry name" value="TPR-like_helical_dom_sf"/>
</dbReference>
<dbReference type="PANTHER" id="PTHR19980:SF0">
    <property type="entry name" value="CLEAVAGE STIMULATION FACTOR SUBUNIT 3"/>
    <property type="match status" value="1"/>
</dbReference>
<dbReference type="OMA" id="VQLWSVY"/>
<dbReference type="GO" id="GO:0003729">
    <property type="term" value="F:mRNA binding"/>
    <property type="evidence" value="ECO:0007669"/>
    <property type="project" value="TreeGrafter"/>
</dbReference>
<dbReference type="STRING" id="945553.A0A0D2P6S4"/>
<evidence type="ECO:0000313" key="6">
    <source>
        <dbReference type="EMBL" id="KJA16105.1"/>
    </source>
</evidence>
<evidence type="ECO:0000256" key="2">
    <source>
        <dbReference type="ARBA" id="ARBA00023242"/>
    </source>
</evidence>
<feature type="compositionally biased region" description="Pro residues" evidence="4">
    <location>
        <begin position="811"/>
        <end position="827"/>
    </location>
</feature>
<dbReference type="GO" id="GO:0180010">
    <property type="term" value="P:co-transcriptional mRNA 3'-end processing, cleavage and polyadenylation pathway"/>
    <property type="evidence" value="ECO:0007669"/>
    <property type="project" value="UniProtKB-UniRule"/>
</dbReference>
<dbReference type="SMART" id="SM00386">
    <property type="entry name" value="HAT"/>
    <property type="match status" value="7"/>
</dbReference>
<feature type="compositionally biased region" description="Polar residues" evidence="4">
    <location>
        <begin position="649"/>
        <end position="676"/>
    </location>
</feature>
<feature type="region of interest" description="Disordered" evidence="4">
    <location>
        <begin position="802"/>
        <end position="842"/>
    </location>
</feature>
<sequence>MSTLELAPAEEDSYMEDAAGDRTQPTAEILNALSATERKSEEAVVLQTESQGPPPSEYDALTAQLAENPHNPDGWRQLIRIAEESGEIEKISAAYDALLKQYPNNATAQIQYITHFVNDESTFEHAEELFKKFLIRSPCVELWIFYLTYVRRLNVSAAQRDNIRMSYEFALNHVGQDKDSGQIWADYIQFLKSGEATTTWEQQQKMDSLRKVYHRAVQIPLDNVERLWQELEAFETSLNKITAKKFMADLSPAHMQARTTLRQLVNHVTPLYAQSPNELFLPSLPRFDASERSLVGKWKAYLKWEESNPLEIEEKEKATLITRIQGVYRKAVIRMRYYTEIWFMAYTWTNSAGKHDEAMTILKAGLEANPSSFLLTFAYTEALEIKKDFAEIHATYEKFLEVLRASLVVLDQQNGDTTVAPPPPATSNYPANDPSSQASFSSNSSDDRPKQQTTELQKRRTEYGLVWIMYMRFAMRSEGVKPSRAIFAKARKDGKAPWEVYEAAALMEYHCSDDKLVASRIFEKGLDTFGDEIEYVLRYLSFLISINDMKNARALFERVISTFPPERARPLWERWARYEYQYGDLEASLKLEKRMAEVYTSDPPIKRLAQRYMYLGTDAIADRDLGFAIARRAHPAGAGSTLVRTETSTSLLASSQGNTSGTVAAPSTTQQAQNKRAASPPEHRKRDESRTGGAPGGGSGEYSSGHKRARPQSPPVRDRETRWGRRDVPAVPVWDREERGGRGRDGGPRGGQGRDFEEEKGRHVQLPGVVSWFIGELPTPASFDGPVFRTDDLMNLFRNAVIPNSSVRAKSPPPPPRSGGGRPPPDYGPYQGPNSARGRRGY</sequence>
<keyword evidence="3" id="KW-0963">Cytoplasm</keyword>
<evidence type="ECO:0000256" key="4">
    <source>
        <dbReference type="SAM" id="MobiDB-lite"/>
    </source>
</evidence>
<proteinExistence type="predicted"/>
<comment type="subcellular location">
    <subcellularLocation>
        <location evidence="3">Nucleus</location>
    </subcellularLocation>
    <subcellularLocation>
        <location evidence="3">Cytoplasm</location>
    </subcellularLocation>
    <text evidence="3">Nucleus and/or cytoplasm.</text>
</comment>
<dbReference type="PANTHER" id="PTHR19980">
    <property type="entry name" value="RNA CLEAVAGE STIMULATION FACTOR"/>
    <property type="match status" value="1"/>
</dbReference>
<comment type="function">
    <text evidence="3">Component of the cleavage factor IA (CFIA) complex, which is involved in the endonucleolytic cleavage during polyadenylation-dependent pre-mRNA 3'-end formation.</text>
</comment>
<keyword evidence="2 3" id="KW-0539">Nucleus</keyword>
<dbReference type="OrthoDB" id="26282at2759"/>
<dbReference type="GO" id="GO:0005634">
    <property type="term" value="C:nucleus"/>
    <property type="evidence" value="ECO:0007669"/>
    <property type="project" value="UniProtKB-SubCell"/>
</dbReference>
<keyword evidence="7" id="KW-1185">Reference proteome</keyword>
<dbReference type="InterPro" id="IPR003107">
    <property type="entry name" value="HAT"/>
</dbReference>
<evidence type="ECO:0000256" key="3">
    <source>
        <dbReference type="RuleBase" id="RU369035"/>
    </source>
</evidence>
<feature type="compositionally biased region" description="Basic and acidic residues" evidence="4">
    <location>
        <begin position="716"/>
        <end position="762"/>
    </location>
</feature>
<gene>
    <name evidence="6" type="ORF">HYPSUDRAFT_171881</name>
</gene>
<keyword evidence="3" id="KW-0507">mRNA processing</keyword>
<evidence type="ECO:0000256" key="1">
    <source>
        <dbReference type="ARBA" id="ARBA00022737"/>
    </source>
</evidence>
<feature type="region of interest" description="Disordered" evidence="4">
    <location>
        <begin position="649"/>
        <end position="763"/>
    </location>
</feature>
<keyword evidence="1" id="KW-0677">Repeat</keyword>
<feature type="compositionally biased region" description="Low complexity" evidence="4">
    <location>
        <begin position="435"/>
        <end position="444"/>
    </location>
</feature>
<feature type="domain" description="Suppressor of forked" evidence="5">
    <location>
        <begin position="59"/>
        <end position="625"/>
    </location>
</feature>
<dbReference type="SUPFAM" id="SSF48452">
    <property type="entry name" value="TPR-like"/>
    <property type="match status" value="2"/>
</dbReference>
<evidence type="ECO:0000259" key="5">
    <source>
        <dbReference type="Pfam" id="PF05843"/>
    </source>
</evidence>
<dbReference type="Gene3D" id="1.25.40.1040">
    <property type="match status" value="1"/>
</dbReference>
<organism evidence="6 7">
    <name type="scientific">Hypholoma sublateritium (strain FD-334 SS-4)</name>
    <dbReference type="NCBI Taxonomy" id="945553"/>
    <lineage>
        <taxon>Eukaryota</taxon>
        <taxon>Fungi</taxon>
        <taxon>Dikarya</taxon>
        <taxon>Basidiomycota</taxon>
        <taxon>Agaricomycotina</taxon>
        <taxon>Agaricomycetes</taxon>
        <taxon>Agaricomycetidae</taxon>
        <taxon>Agaricales</taxon>
        <taxon>Agaricineae</taxon>
        <taxon>Strophariaceae</taxon>
        <taxon>Hypholoma</taxon>
    </lineage>
</organism>